<name>A0A7Y7XGZ8_9PSED</name>
<proteinExistence type="predicted"/>
<protein>
    <submittedName>
        <fullName evidence="1">Uncharacterized protein</fullName>
    </submittedName>
</protein>
<dbReference type="EMBL" id="JACAQB010000026">
    <property type="protein sequence ID" value="NWB99667.1"/>
    <property type="molecule type" value="Genomic_DNA"/>
</dbReference>
<reference evidence="1 2" key="1">
    <citation type="submission" date="2020-04" db="EMBL/GenBank/DDBJ databases">
        <title>Molecular characterization of pseudomonads from Agaricus bisporus reveal novel blotch 2 pathogens in Western Europe.</title>
        <authorList>
            <person name="Taparia T."/>
            <person name="Krijger M."/>
            <person name="Haynes E."/>
            <person name="Elpinstone J.G."/>
            <person name="Noble R."/>
            <person name="Van Der Wolf J."/>
        </authorList>
    </citation>
    <scope>NUCLEOTIDE SEQUENCE [LARGE SCALE GENOMIC DNA]</scope>
    <source>
        <strain evidence="1 2">H7001</strain>
    </source>
</reference>
<gene>
    <name evidence="1" type="ORF">HX882_27720</name>
</gene>
<accession>A0A7Y7XGZ8</accession>
<evidence type="ECO:0000313" key="1">
    <source>
        <dbReference type="EMBL" id="NWB99667.1"/>
    </source>
</evidence>
<sequence length="51" mass="6170">MPSAEHWLEQSGPLPLWQQFSQARQDCSSRDRQYAFETGFLFRLQEHLLRF</sequence>
<evidence type="ECO:0000313" key="2">
    <source>
        <dbReference type="Proteomes" id="UP000539985"/>
    </source>
</evidence>
<dbReference type="AlphaFoldDB" id="A0A7Y7XGZ8"/>
<comment type="caution">
    <text evidence="1">The sequence shown here is derived from an EMBL/GenBank/DDBJ whole genome shotgun (WGS) entry which is preliminary data.</text>
</comment>
<dbReference type="Proteomes" id="UP000539985">
    <property type="component" value="Unassembled WGS sequence"/>
</dbReference>
<organism evidence="1 2">
    <name type="scientific">Pseudomonas gingeri</name>
    <dbReference type="NCBI Taxonomy" id="117681"/>
    <lineage>
        <taxon>Bacteria</taxon>
        <taxon>Pseudomonadati</taxon>
        <taxon>Pseudomonadota</taxon>
        <taxon>Gammaproteobacteria</taxon>
        <taxon>Pseudomonadales</taxon>
        <taxon>Pseudomonadaceae</taxon>
        <taxon>Pseudomonas</taxon>
    </lineage>
</organism>